<organism evidence="3 4">
    <name type="scientific">Coprinopsis marcescibilis</name>
    <name type="common">Agaric fungus</name>
    <name type="synonym">Psathyrella marcescibilis</name>
    <dbReference type="NCBI Taxonomy" id="230819"/>
    <lineage>
        <taxon>Eukaryota</taxon>
        <taxon>Fungi</taxon>
        <taxon>Dikarya</taxon>
        <taxon>Basidiomycota</taxon>
        <taxon>Agaricomycotina</taxon>
        <taxon>Agaricomycetes</taxon>
        <taxon>Agaricomycetidae</taxon>
        <taxon>Agaricales</taxon>
        <taxon>Agaricineae</taxon>
        <taxon>Psathyrellaceae</taxon>
        <taxon>Coprinopsis</taxon>
    </lineage>
</organism>
<dbReference type="AlphaFoldDB" id="A0A5C3KCT8"/>
<feature type="domain" description="DUF6533" evidence="2">
    <location>
        <begin position="24"/>
        <end position="62"/>
    </location>
</feature>
<dbReference type="Pfam" id="PF20151">
    <property type="entry name" value="DUF6533"/>
    <property type="match status" value="1"/>
</dbReference>
<evidence type="ECO:0000256" key="1">
    <source>
        <dbReference type="SAM" id="Phobius"/>
    </source>
</evidence>
<evidence type="ECO:0000259" key="2">
    <source>
        <dbReference type="Pfam" id="PF20151"/>
    </source>
</evidence>
<keyword evidence="1" id="KW-1133">Transmembrane helix</keyword>
<keyword evidence="4" id="KW-1185">Reference proteome</keyword>
<keyword evidence="1" id="KW-0472">Membrane</keyword>
<keyword evidence="1" id="KW-0812">Transmembrane</keyword>
<evidence type="ECO:0000313" key="4">
    <source>
        <dbReference type="Proteomes" id="UP000307440"/>
    </source>
</evidence>
<dbReference type="EMBL" id="ML210478">
    <property type="protein sequence ID" value="TFK17662.1"/>
    <property type="molecule type" value="Genomic_DNA"/>
</dbReference>
<feature type="transmembrane region" description="Helical" evidence="1">
    <location>
        <begin position="215"/>
        <end position="235"/>
    </location>
</feature>
<feature type="transmembrane region" description="Helical" evidence="1">
    <location>
        <begin position="86"/>
        <end position="107"/>
    </location>
</feature>
<dbReference type="InterPro" id="IPR045340">
    <property type="entry name" value="DUF6533"/>
</dbReference>
<feature type="non-terminal residue" evidence="3">
    <location>
        <position position="1"/>
    </location>
</feature>
<protein>
    <recommendedName>
        <fullName evidence="2">DUF6533 domain-containing protein</fullName>
    </recommendedName>
</protein>
<evidence type="ECO:0000313" key="3">
    <source>
        <dbReference type="EMBL" id="TFK17662.1"/>
    </source>
</evidence>
<proteinExistence type="predicted"/>
<accession>A0A5C3KCT8</accession>
<dbReference type="STRING" id="230819.A0A5C3KCT8"/>
<name>A0A5C3KCT8_COPMA</name>
<dbReference type="OrthoDB" id="2638860at2759"/>
<feature type="transmembrane region" description="Helical" evidence="1">
    <location>
        <begin position="119"/>
        <end position="150"/>
    </location>
</feature>
<feature type="transmembrane region" description="Helical" evidence="1">
    <location>
        <begin position="51"/>
        <end position="71"/>
    </location>
</feature>
<gene>
    <name evidence="3" type="ORF">FA15DRAFT_675936</name>
</gene>
<reference evidence="3 4" key="1">
    <citation type="journal article" date="2019" name="Nat. Ecol. Evol.">
        <title>Megaphylogeny resolves global patterns of mushroom evolution.</title>
        <authorList>
            <person name="Varga T."/>
            <person name="Krizsan K."/>
            <person name="Foldi C."/>
            <person name="Dima B."/>
            <person name="Sanchez-Garcia M."/>
            <person name="Sanchez-Ramirez S."/>
            <person name="Szollosi G.J."/>
            <person name="Szarkandi J.G."/>
            <person name="Papp V."/>
            <person name="Albert L."/>
            <person name="Andreopoulos W."/>
            <person name="Angelini C."/>
            <person name="Antonin V."/>
            <person name="Barry K.W."/>
            <person name="Bougher N.L."/>
            <person name="Buchanan P."/>
            <person name="Buyck B."/>
            <person name="Bense V."/>
            <person name="Catcheside P."/>
            <person name="Chovatia M."/>
            <person name="Cooper J."/>
            <person name="Damon W."/>
            <person name="Desjardin D."/>
            <person name="Finy P."/>
            <person name="Geml J."/>
            <person name="Haridas S."/>
            <person name="Hughes K."/>
            <person name="Justo A."/>
            <person name="Karasinski D."/>
            <person name="Kautmanova I."/>
            <person name="Kiss B."/>
            <person name="Kocsube S."/>
            <person name="Kotiranta H."/>
            <person name="LaButti K.M."/>
            <person name="Lechner B.E."/>
            <person name="Liimatainen K."/>
            <person name="Lipzen A."/>
            <person name="Lukacs Z."/>
            <person name="Mihaltcheva S."/>
            <person name="Morgado L.N."/>
            <person name="Niskanen T."/>
            <person name="Noordeloos M.E."/>
            <person name="Ohm R.A."/>
            <person name="Ortiz-Santana B."/>
            <person name="Ovrebo C."/>
            <person name="Racz N."/>
            <person name="Riley R."/>
            <person name="Savchenko A."/>
            <person name="Shiryaev A."/>
            <person name="Soop K."/>
            <person name="Spirin V."/>
            <person name="Szebenyi C."/>
            <person name="Tomsovsky M."/>
            <person name="Tulloss R.E."/>
            <person name="Uehling J."/>
            <person name="Grigoriev I.V."/>
            <person name="Vagvolgyi C."/>
            <person name="Papp T."/>
            <person name="Martin F.M."/>
            <person name="Miettinen O."/>
            <person name="Hibbett D.S."/>
            <person name="Nagy L.G."/>
        </authorList>
    </citation>
    <scope>NUCLEOTIDE SEQUENCE [LARGE SCALE GENOMIC DNA]</scope>
    <source>
        <strain evidence="3 4">CBS 121175</strain>
    </source>
</reference>
<feature type="non-terminal residue" evidence="3">
    <location>
        <position position="280"/>
    </location>
</feature>
<feature type="transmembrane region" description="Helical" evidence="1">
    <location>
        <begin position="170"/>
        <end position="195"/>
    </location>
</feature>
<sequence>ALASAFEQQRVAFVSLNIQAGVGTVLVVDYIQTLPSELHYLWTAPWSPIKVLYILARYSAFISAAIIIRFTGSEGQGFSLETCRGYFYAGCMSILVTVAFSEALLFIRVYALSGRSKVTLAWLIVQFILVHGAQFTLMGVAITGVEFTVLPDPLGTVFGCASTSTADFGVILSILFATFVFSGVVLTALTAWFGFRKFRHSQATNLVTVFFRDGLIYFALITGTAIANIVVSVSGVDSSNFIMGESQGVFHSILACRLVLHLRETGNKSLIESENRPRPV</sequence>
<dbReference type="Proteomes" id="UP000307440">
    <property type="component" value="Unassembled WGS sequence"/>
</dbReference>